<name>A0A6J5LCI3_9CAUD</name>
<gene>
    <name evidence="1" type="ORF">UFOVP131_46</name>
</gene>
<dbReference type="EMBL" id="LR796252">
    <property type="protein sequence ID" value="CAB4131775.1"/>
    <property type="molecule type" value="Genomic_DNA"/>
</dbReference>
<accession>A0A6J5LCI3</accession>
<proteinExistence type="predicted"/>
<protein>
    <submittedName>
        <fullName evidence="1">Uncharacterized protein</fullName>
    </submittedName>
</protein>
<evidence type="ECO:0000313" key="1">
    <source>
        <dbReference type="EMBL" id="CAB4131775.1"/>
    </source>
</evidence>
<reference evidence="1" key="1">
    <citation type="submission" date="2020-04" db="EMBL/GenBank/DDBJ databases">
        <authorList>
            <person name="Chiriac C."/>
            <person name="Salcher M."/>
            <person name="Ghai R."/>
            <person name="Kavagutti S V."/>
        </authorList>
    </citation>
    <scope>NUCLEOTIDE SEQUENCE</scope>
</reference>
<sequence length="204" mass="22494">MAIIPVPTGFGFSEVTRFQLVRASNQMRSRFTGARQVLVYPFAIWQLEAKLVEADGAKAGRFRSFLAQLDGVANKFRLPVPGYYRPSTGYAGGNPESLNNVEVRAQSFVMHTLIPNVPFLNEGDFFCVNDELKIVTASVASNQDGRALVSFKPALRKPVNGGTQIVIINPTILMHSDDDDAATWNLRPPFRQNTTFSASEAIEL</sequence>
<organism evidence="1">
    <name type="scientific">uncultured Caudovirales phage</name>
    <dbReference type="NCBI Taxonomy" id="2100421"/>
    <lineage>
        <taxon>Viruses</taxon>
        <taxon>Duplodnaviria</taxon>
        <taxon>Heunggongvirae</taxon>
        <taxon>Uroviricota</taxon>
        <taxon>Caudoviricetes</taxon>
        <taxon>Peduoviridae</taxon>
        <taxon>Maltschvirus</taxon>
        <taxon>Maltschvirus maltsch</taxon>
    </lineage>
</organism>